<evidence type="ECO:0000313" key="1">
    <source>
        <dbReference type="EMBL" id="WMS88494.1"/>
    </source>
</evidence>
<dbReference type="InterPro" id="IPR017143">
    <property type="entry name" value="UCP037225"/>
</dbReference>
<dbReference type="Proteomes" id="UP001239782">
    <property type="component" value="Chromosome"/>
</dbReference>
<evidence type="ECO:0000313" key="2">
    <source>
        <dbReference type="Proteomes" id="UP001239782"/>
    </source>
</evidence>
<organism evidence="1 2">
    <name type="scientific">Pleionea litopenaei</name>
    <dbReference type="NCBI Taxonomy" id="3070815"/>
    <lineage>
        <taxon>Bacteria</taxon>
        <taxon>Pseudomonadati</taxon>
        <taxon>Pseudomonadota</taxon>
        <taxon>Gammaproteobacteria</taxon>
        <taxon>Oceanospirillales</taxon>
        <taxon>Pleioneaceae</taxon>
        <taxon>Pleionea</taxon>
    </lineage>
</organism>
<protein>
    <submittedName>
        <fullName evidence="1">CPXCG motif-containing cysteine-rich protein</fullName>
    </submittedName>
</protein>
<dbReference type="Pfam" id="PF14255">
    <property type="entry name" value="Zn_ribbon_21"/>
    <property type="match status" value="1"/>
</dbReference>
<reference evidence="1 2" key="1">
    <citation type="submission" date="2023-08" db="EMBL/GenBank/DDBJ databases">
        <title>Pleionea litopenaei sp. nov., isolated from stomach of juvenile Litopenaeus vannamei.</title>
        <authorList>
            <person name="Rho A.M."/>
            <person name="Hwang C.Y."/>
        </authorList>
    </citation>
    <scope>NUCLEOTIDE SEQUENCE [LARGE SCALE GENOMIC DNA]</scope>
    <source>
        <strain evidence="1 2">HL-JVS1</strain>
    </source>
</reference>
<name>A0AA51X821_9GAMM</name>
<dbReference type="InterPro" id="IPR025990">
    <property type="entry name" value="zinc_ribbon_bacterial"/>
</dbReference>
<dbReference type="AlphaFoldDB" id="A0AA51X821"/>
<dbReference type="RefSeq" id="WP_309203708.1">
    <property type="nucleotide sequence ID" value="NZ_CP133548.1"/>
</dbReference>
<dbReference type="KEGG" id="plei:Q9312_06150"/>
<gene>
    <name evidence="1" type="ORF">Q9312_06150</name>
</gene>
<sequence length="65" mass="7345">MNTWDETAQTCPYYGSKISLLLDLSVTEQSYIEDCEVCCRPITIHVSVTPNQEVCLQLSAENDVF</sequence>
<keyword evidence="2" id="KW-1185">Reference proteome</keyword>
<dbReference type="EMBL" id="CP133548">
    <property type="protein sequence ID" value="WMS88494.1"/>
    <property type="molecule type" value="Genomic_DNA"/>
</dbReference>
<dbReference type="PIRSF" id="PIRSF037225">
    <property type="entry name" value="UCP037225"/>
    <property type="match status" value="1"/>
</dbReference>
<accession>A0AA51X821</accession>
<proteinExistence type="predicted"/>